<feature type="site" description="Interaction with DNA" evidence="10">
    <location>
        <position position="156"/>
    </location>
</feature>
<comment type="catalytic activity">
    <reaction evidence="1 10">
        <text>ATP-independent breakage of single-stranded DNA, followed by passage and rejoining.</text>
        <dbReference type="EC" id="5.6.2.1"/>
    </reaction>
</comment>
<organism evidence="13 14">
    <name type="scientific">Intestinibacter bartlettii CAG:1329</name>
    <dbReference type="NCBI Taxonomy" id="1263063"/>
    <lineage>
        <taxon>Bacteria</taxon>
        <taxon>Bacillati</taxon>
        <taxon>Bacillota</taxon>
        <taxon>Clostridia</taxon>
        <taxon>Peptostreptococcales</taxon>
        <taxon>Peptostreptococcaceae</taxon>
        <taxon>Intestinibacter</taxon>
    </lineage>
</organism>
<accession>R5XG13</accession>
<name>R5XG13_9FIRM</name>
<evidence type="ECO:0000259" key="11">
    <source>
        <dbReference type="PROSITE" id="PS50880"/>
    </source>
</evidence>
<feature type="site" description="Interaction with DNA" evidence="10">
    <location>
        <position position="144"/>
    </location>
</feature>
<dbReference type="AlphaFoldDB" id="R5XG13"/>
<dbReference type="GO" id="GO:0005694">
    <property type="term" value="C:chromosome"/>
    <property type="evidence" value="ECO:0007669"/>
    <property type="project" value="InterPro"/>
</dbReference>
<comment type="subunit">
    <text evidence="10">Monomer.</text>
</comment>
<comment type="similarity">
    <text evidence="2 10">Belongs to the type IA topoisomerase family.</text>
</comment>
<protein>
    <recommendedName>
        <fullName evidence="10">DNA topoisomerase 1</fullName>
        <ecNumber evidence="10">5.6.2.1</ecNumber>
    </recommendedName>
    <alternativeName>
        <fullName evidence="10">DNA topoisomerase I</fullName>
    </alternativeName>
</protein>
<evidence type="ECO:0000256" key="7">
    <source>
        <dbReference type="ARBA" id="ARBA00023029"/>
    </source>
</evidence>
<dbReference type="SUPFAM" id="SSF56712">
    <property type="entry name" value="Prokaryotic type I DNA topoisomerase"/>
    <property type="match status" value="1"/>
</dbReference>
<dbReference type="InterPro" id="IPR013825">
    <property type="entry name" value="Topo_IA_cen_sub2"/>
</dbReference>
<dbReference type="Gene3D" id="1.10.290.10">
    <property type="entry name" value="Topoisomerase I, domain 4"/>
    <property type="match status" value="1"/>
</dbReference>
<dbReference type="SMART" id="SM00493">
    <property type="entry name" value="TOPRIM"/>
    <property type="match status" value="1"/>
</dbReference>
<evidence type="ECO:0000256" key="5">
    <source>
        <dbReference type="ARBA" id="ARBA00022833"/>
    </source>
</evidence>
<dbReference type="InterPro" id="IPR013824">
    <property type="entry name" value="Topo_IA_cen_sub1"/>
</dbReference>
<comment type="caution">
    <text evidence="13">The sequence shown here is derived from an EMBL/GenBank/DDBJ whole genome shotgun (WGS) entry which is preliminary data.</text>
</comment>
<keyword evidence="8 10" id="KW-0238">DNA-binding</keyword>
<feature type="site" description="Interaction with DNA" evidence="10">
    <location>
        <position position="141"/>
    </location>
</feature>
<dbReference type="Gene3D" id="3.30.65.10">
    <property type="entry name" value="Bacterial Topoisomerase I, domain 1"/>
    <property type="match status" value="2"/>
</dbReference>
<evidence type="ECO:0000256" key="9">
    <source>
        <dbReference type="ARBA" id="ARBA00023235"/>
    </source>
</evidence>
<feature type="active site" description="O-(5'-phospho-DNA)-tyrosine intermediate" evidence="10">
    <location>
        <position position="300"/>
    </location>
</feature>
<proteinExistence type="inferred from homology"/>
<dbReference type="InterPro" id="IPR013497">
    <property type="entry name" value="Topo_IA_cen"/>
</dbReference>
<feature type="site" description="Interaction with DNA" evidence="10">
    <location>
        <position position="302"/>
    </location>
</feature>
<keyword evidence="6" id="KW-0460">Magnesium</keyword>
<dbReference type="CDD" id="cd00186">
    <property type="entry name" value="TOP1Ac"/>
    <property type="match status" value="1"/>
</dbReference>
<evidence type="ECO:0000256" key="2">
    <source>
        <dbReference type="ARBA" id="ARBA00009446"/>
    </source>
</evidence>
<dbReference type="InterPro" id="IPR034149">
    <property type="entry name" value="TOPRIM_TopoI"/>
</dbReference>
<evidence type="ECO:0000256" key="1">
    <source>
        <dbReference type="ARBA" id="ARBA00000213"/>
    </source>
</evidence>
<keyword evidence="7 10" id="KW-0799">Topoisomerase</keyword>
<dbReference type="InterPro" id="IPR013826">
    <property type="entry name" value="Topo_IA_cen_sub3"/>
</dbReference>
<dbReference type="InterPro" id="IPR006171">
    <property type="entry name" value="TOPRIM_dom"/>
</dbReference>
<dbReference type="GO" id="GO:0006265">
    <property type="term" value="P:DNA topological change"/>
    <property type="evidence" value="ECO:0007669"/>
    <property type="project" value="UniProtKB-UniRule"/>
</dbReference>
<feature type="site" description="Interaction with DNA" evidence="10">
    <location>
        <position position="149"/>
    </location>
</feature>
<dbReference type="Pfam" id="PF01131">
    <property type="entry name" value="Topoisom_bac"/>
    <property type="match status" value="1"/>
</dbReference>
<evidence type="ECO:0000256" key="8">
    <source>
        <dbReference type="ARBA" id="ARBA00023125"/>
    </source>
</evidence>
<evidence type="ECO:0000256" key="3">
    <source>
        <dbReference type="ARBA" id="ARBA00022723"/>
    </source>
</evidence>
<dbReference type="InterPro" id="IPR023405">
    <property type="entry name" value="Topo_IA_core_domain"/>
</dbReference>
<comment type="function">
    <text evidence="10">Releases the supercoiling and torsional tension of DNA, which is introduced during the DNA replication and transcription, by transiently cleaving and rejoining one strand of the DNA duplex. Introduces a single-strand break via transesterification at a target site in duplex DNA. The scissile phosphodiester is attacked by the catalytic tyrosine of the enzyme, resulting in the formation of a DNA-(5'-phosphotyrosyl)-enzyme intermediate and the expulsion of a 3'-OH DNA strand. The free DNA strand then undergoes passage around the unbroken strand, thus removing DNA supercoils. Finally, in the religation step, the DNA 3'-OH attacks the covalent intermediate to expel the active-site tyrosine and restore the DNA phosphodiester backbone.</text>
</comment>
<dbReference type="Gene3D" id="3.40.50.140">
    <property type="match status" value="1"/>
</dbReference>
<evidence type="ECO:0000313" key="14">
    <source>
        <dbReference type="Proteomes" id="UP000017980"/>
    </source>
</evidence>
<dbReference type="PROSITE" id="PS00396">
    <property type="entry name" value="TOPO_IA_1"/>
    <property type="match status" value="1"/>
</dbReference>
<dbReference type="PRINTS" id="PR00417">
    <property type="entry name" value="PRTPISMRASEI"/>
</dbReference>
<dbReference type="PANTHER" id="PTHR42785:SF1">
    <property type="entry name" value="DNA TOPOISOMERASE"/>
    <property type="match status" value="1"/>
</dbReference>
<dbReference type="CDD" id="cd03363">
    <property type="entry name" value="TOPRIM_TopoIA_TopoI"/>
    <property type="match status" value="1"/>
</dbReference>
<dbReference type="EC" id="5.6.2.1" evidence="10"/>
<dbReference type="HAMAP" id="MF_00952">
    <property type="entry name" value="Topoisom_1_prok"/>
    <property type="match status" value="1"/>
</dbReference>
<reference evidence="13" key="1">
    <citation type="submission" date="2012-11" db="EMBL/GenBank/DDBJ databases">
        <title>Dependencies among metagenomic species, viruses, plasmids and units of genetic variation.</title>
        <authorList>
            <person name="Nielsen H.B."/>
            <person name="Almeida M."/>
            <person name="Juncker A.S."/>
            <person name="Rasmussen S."/>
            <person name="Li J."/>
            <person name="Sunagawa S."/>
            <person name="Plichta D."/>
            <person name="Gautier L."/>
            <person name="Le Chatelier E."/>
            <person name="Peletier E."/>
            <person name="Bonde I."/>
            <person name="Nielsen T."/>
            <person name="Manichanh C."/>
            <person name="Arumugam M."/>
            <person name="Batto J."/>
            <person name="Santos M.B.Q.D."/>
            <person name="Blom N."/>
            <person name="Borruel N."/>
            <person name="Burgdorf K.S."/>
            <person name="Boumezbeur F."/>
            <person name="Casellas F."/>
            <person name="Dore J."/>
            <person name="Guarner F."/>
            <person name="Hansen T."/>
            <person name="Hildebrand F."/>
            <person name="Kaas R.S."/>
            <person name="Kennedy S."/>
            <person name="Kristiansen K."/>
            <person name="Kultima J.R."/>
            <person name="Leonard P."/>
            <person name="Levenez F."/>
            <person name="Lund O."/>
            <person name="Moumen B."/>
            <person name="Le Paslier D."/>
            <person name="Pons N."/>
            <person name="Pedersen O."/>
            <person name="Prifti E."/>
            <person name="Qin J."/>
            <person name="Raes J."/>
            <person name="Tap J."/>
            <person name="Tims S."/>
            <person name="Ussery D.W."/>
            <person name="Yamada T."/>
            <person name="MetaHit consortium"/>
            <person name="Renault P."/>
            <person name="Sicheritz-Ponten T."/>
            <person name="Bork P."/>
            <person name="Wang J."/>
            <person name="Brunak S."/>
            <person name="Ehrlich S.D."/>
        </authorList>
    </citation>
    <scope>NUCLEOTIDE SEQUENCE [LARGE SCALE GENOMIC DNA]</scope>
</reference>
<feature type="site" description="Interaction with DNA" evidence="10">
    <location>
        <position position="34"/>
    </location>
</feature>
<dbReference type="Pfam" id="PF01751">
    <property type="entry name" value="Toprim"/>
    <property type="match status" value="1"/>
</dbReference>
<dbReference type="PANTHER" id="PTHR42785">
    <property type="entry name" value="DNA TOPOISOMERASE, TYPE IA, CORE"/>
    <property type="match status" value="1"/>
</dbReference>
<evidence type="ECO:0000259" key="12">
    <source>
        <dbReference type="PROSITE" id="PS52039"/>
    </source>
</evidence>
<dbReference type="SMART" id="SM00437">
    <property type="entry name" value="TOP1Ac"/>
    <property type="match status" value="1"/>
</dbReference>
<dbReference type="PROSITE" id="PS52039">
    <property type="entry name" value="TOPO_IA_2"/>
    <property type="match status" value="1"/>
</dbReference>
<dbReference type="Gene3D" id="1.10.460.10">
    <property type="entry name" value="Topoisomerase I, domain 2"/>
    <property type="match status" value="1"/>
</dbReference>
<dbReference type="SMART" id="SM00436">
    <property type="entry name" value="TOP1Bc"/>
    <property type="match status" value="1"/>
</dbReference>
<dbReference type="InterPro" id="IPR005733">
    <property type="entry name" value="TopoI_bac-type"/>
</dbReference>
<feature type="domain" description="Topo IA-type catalytic" evidence="12">
    <location>
        <begin position="130"/>
        <end position="557"/>
    </location>
</feature>
<evidence type="ECO:0000256" key="4">
    <source>
        <dbReference type="ARBA" id="ARBA00022771"/>
    </source>
</evidence>
<keyword evidence="3" id="KW-0479">Metal-binding</keyword>
<dbReference type="InterPro" id="IPR013498">
    <property type="entry name" value="Topo_IA_Znf"/>
</dbReference>
<dbReference type="GO" id="GO:0003917">
    <property type="term" value="F:DNA topoisomerase type I (single strand cut, ATP-independent) activity"/>
    <property type="evidence" value="ECO:0007669"/>
    <property type="project" value="UniProtKB-UniRule"/>
</dbReference>
<dbReference type="GO" id="GO:0008270">
    <property type="term" value="F:zinc ion binding"/>
    <property type="evidence" value="ECO:0007669"/>
    <property type="project" value="UniProtKB-KW"/>
</dbReference>
<feature type="site" description="Interaction with DNA" evidence="10">
    <location>
        <position position="489"/>
    </location>
</feature>
<dbReference type="InterPro" id="IPR003601">
    <property type="entry name" value="Topo_IA_2"/>
</dbReference>
<evidence type="ECO:0000256" key="6">
    <source>
        <dbReference type="ARBA" id="ARBA00022842"/>
    </source>
</evidence>
<dbReference type="InterPro" id="IPR003602">
    <property type="entry name" value="Topo_IA_DNA-bd_dom"/>
</dbReference>
<dbReference type="GO" id="GO:0003677">
    <property type="term" value="F:DNA binding"/>
    <property type="evidence" value="ECO:0007669"/>
    <property type="project" value="UniProtKB-KW"/>
</dbReference>
<keyword evidence="4" id="KW-0863">Zinc-finger</keyword>
<dbReference type="InterPro" id="IPR023406">
    <property type="entry name" value="Topo_IA_AS"/>
</dbReference>
<feature type="region of interest" description="Interaction with DNA" evidence="10">
    <location>
        <begin position="164"/>
        <end position="169"/>
    </location>
</feature>
<sequence>MAKSLVIVESPAKAKTIEKFLGKSHYTVKASVGHVRDLPKSQLGVDIENNFEPKYINIRGKGDVIKELKKEAKKAKKVYLATDPDREGEAISWHLSYILNIDEEEKCRIEFNEITKDAIKKAIKSPRNINLNLVDAQQARRVLDRLLGYQISPILWQKVRKGLSAGRVQSVTTKLICEREEEIKAFVPKEYWSIELIASNKEENNLTLKFYGKDNEKIELENEEQVKEILKTIENGNLVVTKIESRSRRKSAPKPYTTSVLQQDAANKLNFTTKKTMMVAQELYEGIDVKGEGTVGLISYIRTDSKRISEEAREKAKGYIIESIGENYYKDHAKDSKGKKEKKVQDAHEAIRPTSVDRTPDSIKDSLSKEQYKLYNLIWRRFVASQMEDSVFDVLNVECKIEDLIFKATGSKLKFDGYTKIYNFTEREDKILPSLDEGEILKIQEYNPQQHFTSPPPRYTEASLVKTLEELGIGRPSTYAPTITTILNREYVEKDGVSLVPTELGIIVTKILDENFHKFMEVDFTADMESQLDQIEEGNAEWKKVVEEFYSPLAEAIRVAIEKIEKVNMDEETDEICELCGSNMVIKYGRFGKFMACKNYPECKNTKPIVSKIGVKCPKCKEGDIIMRKSKKKKVFYGCSNYPDCDFVAWNKPVEEPCEVCGSYMYEKYSKSGTKIVCSNKECKHEKIIEQD</sequence>
<dbReference type="NCBIfam" id="TIGR01051">
    <property type="entry name" value="topA_bact"/>
    <property type="match status" value="1"/>
</dbReference>
<feature type="site" description="Interaction with DNA" evidence="10">
    <location>
        <position position="140"/>
    </location>
</feature>
<dbReference type="InterPro" id="IPR028612">
    <property type="entry name" value="Topoisom_1_IA"/>
</dbReference>
<dbReference type="Pfam" id="PF01396">
    <property type="entry name" value="Zn_ribbon_Top1"/>
    <property type="match status" value="3"/>
</dbReference>
<dbReference type="Proteomes" id="UP000017980">
    <property type="component" value="Unassembled WGS sequence"/>
</dbReference>
<evidence type="ECO:0000256" key="10">
    <source>
        <dbReference type="HAMAP-Rule" id="MF_00952"/>
    </source>
</evidence>
<gene>
    <name evidence="10" type="primary">topA</name>
    <name evidence="13" type="ORF">BN488_02386</name>
</gene>
<evidence type="ECO:0000313" key="13">
    <source>
        <dbReference type="EMBL" id="CDA11359.1"/>
    </source>
</evidence>
<dbReference type="EMBL" id="CBBD010000052">
    <property type="protein sequence ID" value="CDA11359.1"/>
    <property type="molecule type" value="Genomic_DNA"/>
</dbReference>
<dbReference type="RefSeq" id="WP_022072476.1">
    <property type="nucleotide sequence ID" value="NZ_HF999329.1"/>
</dbReference>
<keyword evidence="9 10" id="KW-0413">Isomerase</keyword>
<dbReference type="PROSITE" id="PS50880">
    <property type="entry name" value="TOPRIM"/>
    <property type="match status" value="1"/>
</dbReference>
<keyword evidence="5" id="KW-0862">Zinc</keyword>
<feature type="domain" description="Toprim" evidence="11">
    <location>
        <begin position="3"/>
        <end position="114"/>
    </location>
</feature>
<dbReference type="Gene3D" id="2.70.20.10">
    <property type="entry name" value="Topoisomerase I, domain 3"/>
    <property type="match status" value="1"/>
</dbReference>
<dbReference type="SUPFAM" id="SSF57783">
    <property type="entry name" value="Zinc beta-ribbon"/>
    <property type="match status" value="1"/>
</dbReference>
<dbReference type="InterPro" id="IPR000380">
    <property type="entry name" value="Topo_IA"/>
</dbReference>